<dbReference type="OrthoDB" id="183124at2"/>
<protein>
    <submittedName>
        <fullName evidence="9">Putative ABC transport system permease protein</fullName>
    </submittedName>
</protein>
<gene>
    <name evidence="9" type="ORF">SAMN02745181_1960</name>
</gene>
<proteinExistence type="predicted"/>
<evidence type="ECO:0000256" key="6">
    <source>
        <dbReference type="SAM" id="Phobius"/>
    </source>
</evidence>
<evidence type="ECO:0000313" key="9">
    <source>
        <dbReference type="EMBL" id="SHJ39795.1"/>
    </source>
</evidence>
<keyword evidence="2" id="KW-1003">Cell membrane</keyword>
<dbReference type="PANTHER" id="PTHR43738:SF3">
    <property type="entry name" value="ABC TRANSPORTER PERMEASE"/>
    <property type="match status" value="1"/>
</dbReference>
<dbReference type="InterPro" id="IPR051125">
    <property type="entry name" value="ABC-4/HrtB_transporter"/>
</dbReference>
<accession>A0A1M6IZA3</accession>
<dbReference type="InParanoid" id="A0A1M6IZA3"/>
<dbReference type="STRING" id="1123071.SAMN02745181_1960"/>
<keyword evidence="5 6" id="KW-0472">Membrane</keyword>
<evidence type="ECO:0000259" key="8">
    <source>
        <dbReference type="Pfam" id="PF12704"/>
    </source>
</evidence>
<sequence length="378" mass="41047">MKFFLLALKNVTRHRIRSLLTVLGVAAGMFLFTSVETMQFSLAQATEETADDTTLVVYRENRFCPSTSRLPEHYLPVIERIEGVTSVIPIQIAVNNCGASLDVITFRGIPPERLKKYNPELQIISGSYDNFLKRSDAALVGEQFAKRRGLSPGQNFEAVGVNVYVAGIISSQSPQDNNVAYVHLPFLQQASKIGLGIVTQFNVKVSSASKLDAIAKQIDDTFSSDQQPTNTRPEKAFFADTAKQMIQLIGFTRWLGLGAVLAVLLLVANAVLLIVRGRVKETAILQTIGYSRFAIAQVVSYEGILLGLIGGLIGVLGSVAFFYLQAFTLGNEGLTLAITPDLAVTLKGLIVALLLSLVASIYPAWKATSKPLAESLKH</sequence>
<evidence type="ECO:0000256" key="2">
    <source>
        <dbReference type="ARBA" id="ARBA00022475"/>
    </source>
</evidence>
<organism evidence="9 10">
    <name type="scientific">Rubritalea squalenifaciens DSM 18772</name>
    <dbReference type="NCBI Taxonomy" id="1123071"/>
    <lineage>
        <taxon>Bacteria</taxon>
        <taxon>Pseudomonadati</taxon>
        <taxon>Verrucomicrobiota</taxon>
        <taxon>Verrucomicrobiia</taxon>
        <taxon>Verrucomicrobiales</taxon>
        <taxon>Rubritaleaceae</taxon>
        <taxon>Rubritalea</taxon>
    </lineage>
</organism>
<dbReference type="Pfam" id="PF02687">
    <property type="entry name" value="FtsX"/>
    <property type="match status" value="1"/>
</dbReference>
<dbReference type="AlphaFoldDB" id="A0A1M6IZA3"/>
<feature type="transmembrane region" description="Helical" evidence="6">
    <location>
        <begin position="254"/>
        <end position="277"/>
    </location>
</feature>
<feature type="transmembrane region" description="Helical" evidence="6">
    <location>
        <begin position="298"/>
        <end position="324"/>
    </location>
</feature>
<dbReference type="EMBL" id="FQYR01000003">
    <property type="protein sequence ID" value="SHJ39795.1"/>
    <property type="molecule type" value="Genomic_DNA"/>
</dbReference>
<feature type="domain" description="ABC3 transporter permease C-terminal" evidence="7">
    <location>
        <begin position="257"/>
        <end position="371"/>
    </location>
</feature>
<keyword evidence="10" id="KW-1185">Reference proteome</keyword>
<dbReference type="Proteomes" id="UP000184510">
    <property type="component" value="Unassembled WGS sequence"/>
</dbReference>
<reference evidence="9 10" key="1">
    <citation type="submission" date="2016-11" db="EMBL/GenBank/DDBJ databases">
        <authorList>
            <person name="Jaros S."/>
            <person name="Januszkiewicz K."/>
            <person name="Wedrychowicz H."/>
        </authorList>
    </citation>
    <scope>NUCLEOTIDE SEQUENCE [LARGE SCALE GENOMIC DNA]</scope>
    <source>
        <strain evidence="9 10">DSM 18772</strain>
    </source>
</reference>
<evidence type="ECO:0000259" key="7">
    <source>
        <dbReference type="Pfam" id="PF02687"/>
    </source>
</evidence>
<name>A0A1M6IZA3_9BACT</name>
<evidence type="ECO:0000256" key="5">
    <source>
        <dbReference type="ARBA" id="ARBA00023136"/>
    </source>
</evidence>
<evidence type="ECO:0000256" key="1">
    <source>
        <dbReference type="ARBA" id="ARBA00004651"/>
    </source>
</evidence>
<keyword evidence="4 6" id="KW-1133">Transmembrane helix</keyword>
<evidence type="ECO:0000256" key="4">
    <source>
        <dbReference type="ARBA" id="ARBA00022989"/>
    </source>
</evidence>
<feature type="transmembrane region" description="Helical" evidence="6">
    <location>
        <begin position="344"/>
        <end position="365"/>
    </location>
</feature>
<dbReference type="GO" id="GO:0005886">
    <property type="term" value="C:plasma membrane"/>
    <property type="evidence" value="ECO:0007669"/>
    <property type="project" value="UniProtKB-SubCell"/>
</dbReference>
<dbReference type="InterPro" id="IPR025857">
    <property type="entry name" value="MacB_PCD"/>
</dbReference>
<evidence type="ECO:0000313" key="10">
    <source>
        <dbReference type="Proteomes" id="UP000184510"/>
    </source>
</evidence>
<comment type="subcellular location">
    <subcellularLocation>
        <location evidence="1">Cell membrane</location>
        <topology evidence="1">Multi-pass membrane protein</topology>
    </subcellularLocation>
</comment>
<feature type="domain" description="MacB-like periplasmic core" evidence="8">
    <location>
        <begin position="18"/>
        <end position="220"/>
    </location>
</feature>
<dbReference type="RefSeq" id="WP_143183532.1">
    <property type="nucleotide sequence ID" value="NZ_FQYR01000003.1"/>
</dbReference>
<dbReference type="PANTHER" id="PTHR43738">
    <property type="entry name" value="ABC TRANSPORTER, MEMBRANE PROTEIN"/>
    <property type="match status" value="1"/>
</dbReference>
<evidence type="ECO:0000256" key="3">
    <source>
        <dbReference type="ARBA" id="ARBA00022692"/>
    </source>
</evidence>
<dbReference type="Pfam" id="PF12704">
    <property type="entry name" value="MacB_PCD"/>
    <property type="match status" value="1"/>
</dbReference>
<keyword evidence="3 6" id="KW-0812">Transmembrane</keyword>
<dbReference type="InterPro" id="IPR003838">
    <property type="entry name" value="ABC3_permease_C"/>
</dbReference>